<comment type="caution">
    <text evidence="1">The sequence shown here is derived from an EMBL/GenBank/DDBJ whole genome shotgun (WGS) entry which is preliminary data.</text>
</comment>
<dbReference type="Proteomes" id="UP001556367">
    <property type="component" value="Unassembled WGS sequence"/>
</dbReference>
<name>A0ABR3JPJ4_9AGAR</name>
<evidence type="ECO:0000313" key="2">
    <source>
        <dbReference type="Proteomes" id="UP001556367"/>
    </source>
</evidence>
<reference evidence="2" key="1">
    <citation type="submission" date="2024-06" db="EMBL/GenBank/DDBJ databases">
        <title>Multi-omics analyses provide insights into the biosynthesis of the anticancer antibiotic pleurotin in Hohenbuehelia grisea.</title>
        <authorList>
            <person name="Weaver J.A."/>
            <person name="Alberti F."/>
        </authorList>
    </citation>
    <scope>NUCLEOTIDE SEQUENCE [LARGE SCALE GENOMIC DNA]</scope>
    <source>
        <strain evidence="2">T-177</strain>
    </source>
</reference>
<sequence length="122" mass="13752">MAGMLIHQSRSFASHAAQADLYTRLAESLESHIQSIRRQADIYYDEAQVYFAEGSMARSEEIKLARMAESIRRLMPGRFDVMTFGEYSLIRLQNGSSVAPLAVGGMNEGLRKLPKNGRRLQE</sequence>
<gene>
    <name evidence="1" type="ORF">HGRIS_001177</name>
</gene>
<proteinExistence type="predicted"/>
<evidence type="ECO:0000313" key="1">
    <source>
        <dbReference type="EMBL" id="KAL0957375.1"/>
    </source>
</evidence>
<dbReference type="EMBL" id="JASNQZ010000005">
    <property type="protein sequence ID" value="KAL0957375.1"/>
    <property type="molecule type" value="Genomic_DNA"/>
</dbReference>
<protein>
    <submittedName>
        <fullName evidence="1">Uncharacterized protein</fullName>
    </submittedName>
</protein>
<accession>A0ABR3JPJ4</accession>
<keyword evidence="2" id="KW-1185">Reference proteome</keyword>
<organism evidence="1 2">
    <name type="scientific">Hohenbuehelia grisea</name>
    <dbReference type="NCBI Taxonomy" id="104357"/>
    <lineage>
        <taxon>Eukaryota</taxon>
        <taxon>Fungi</taxon>
        <taxon>Dikarya</taxon>
        <taxon>Basidiomycota</taxon>
        <taxon>Agaricomycotina</taxon>
        <taxon>Agaricomycetes</taxon>
        <taxon>Agaricomycetidae</taxon>
        <taxon>Agaricales</taxon>
        <taxon>Pleurotineae</taxon>
        <taxon>Pleurotaceae</taxon>
        <taxon>Hohenbuehelia</taxon>
    </lineage>
</organism>